<dbReference type="EMBL" id="JSYN01000006">
    <property type="protein sequence ID" value="KIA95230.1"/>
    <property type="molecule type" value="Genomic_DNA"/>
</dbReference>
<comment type="caution">
    <text evidence="3">The sequence shown here is derived from an EMBL/GenBank/DDBJ whole genome shotgun (WGS) entry which is preliminary data.</text>
</comment>
<evidence type="ECO:0000313" key="3">
    <source>
        <dbReference type="EMBL" id="KIA95230.1"/>
    </source>
</evidence>
<gene>
    <name evidence="3" type="ORF">OC25_07920</name>
</gene>
<evidence type="ECO:0000256" key="2">
    <source>
        <dbReference type="SAM" id="SignalP"/>
    </source>
</evidence>
<keyword evidence="2" id="KW-0732">Signal</keyword>
<dbReference type="Proteomes" id="UP000031246">
    <property type="component" value="Unassembled WGS sequence"/>
</dbReference>
<feature type="signal peptide" evidence="2">
    <location>
        <begin position="1"/>
        <end position="29"/>
    </location>
</feature>
<sequence length="1927" mass="212877">MIKRFKKPIAVLSLLLITTQIFTPTLSYALTSGPTAPEATSFEPVDTTDMVNTLTGDFTYNIPLLEVPGPEGGYPLSLSYHAGIQPNEDASWVGLGWTLNPGAINRTVNGYPDDFKDVHQTSRTYWSGGSTKTVGVDVGIGLGPASVNFGLEFSQDTYKGFGIGASMGVGVGLGKSPFSMGVSVGVSPYGEPYAGLNIGLSAGESGQEGLRLGIGVGVSTNFESLSAGASAGVSYTNGSNYSASLLGTSISSSGGAGSLSVGGIQASVNNANSGKIQTESSGWSFVIPLPLVSVGISSRYTRYWSDETATVYTNGSLYAPVSPGDLNNKAYDTYRLLNPNRANIVDSPDPDRLIGGTFPDFDNYSVSGQGISGNMRPYAYQARLYKQNIINNSDHNNDVYARVLPSNKENASNYAFRFINDFSNSYRQGHDNSGMDALNFNNPIYGNNDGDFGYDQTENKLAGSKDIQYFTYEQCSSGYARSKGFVGNPPYAPGGPNSNKQIAGFMITNASGVKYHYALPVFSENEEVYTENLDRSGGLKYNKINKLFAYATTWLLTAITGPDYVERNEPGEFNKEPWGYYVYFSYGQWSNHYRWRNPSQGYHRDIDGAFQSRSSGRKQVYYLNTIRTRSHVAVFQKSERADGKSISDIDLYGSDSSCNPYTVSSLKLDKIYLMRVEDYKKMTTPPPNVYNPNYTHLITRWKYRSEKLAPDYSILENYDEVIDDEDINQKYDEVKAASIRSIKFNYDNSLCDGTYNSYFKDYNYNASGQKKIGKLTLLSVENLGKNDSRIAPPTEFEYDLDPTLAENHDLVQLNDSGNQRQILVNQSNTFQVGDILKFSLGTQSYFCTVVSKNGNTLNVQYINAGPPANTSGSVNAVKTKNPPYNKDAVDLWGMFKSDYTGNLGNENVNRATTAVSNQSTDVWCLRKIKTQLGAEININYDGDEYSNVVLNRNKSYIIRDFENAGSPNLFRFKLLNTGVDLNEILSVDKKVNFILMKTKVGGNNFGGTAMDNEVINTINYAAPIVQSIIGNQVTIKVEDNLKNAINAVGTYMVSYIATGNLTTRNADHFYGGGIRVKDISVNGLDGYTRKTKYSYNLPSITGSNNISSGSTAYEPTIFDADEIAWAITPTNVTGTITYPNGNTIETYIKNYRRELYKDMNYLLSISRELPAPGVMYKYVTVQDEDIAPDGLIAQRNGKTMYEYEVFSSGMIGKNEYNYAESSNTRLINMAIKDYTSRIGNLKRTVTYDDKGNKLTETINHYLHDPIADKSFSVQVDNYENLLQPYNYQGVIQERYGDARTIMENGTPMYKTIMSGRDFYPSIQTGTTQIDYKNGVKVEQQNLAYDFYNGLISKILTTDSYGNRFVNETIPAYRFYPAMGLRVNEGTNGERKNMLAQQAVSKTYKVDINNQPVGLLSASVQTWGIDVPVLDPFGDRNTEGQDKIWRKKANYTWMPAGSSPNNITAMDSFQDYFSGGANNPNWKQTSEIKLYDVFSHALEATDINKKYTATKMGYNNSKVILSGGMARYAEIGYSGAEDELVKSGETIFGGRIKAGNGIVTTATAHTGSKSLYLSSGGKGFTYAVSSADLDPNRRNYLISAWVKPEGGDISGARLFYQVDNGAEAYNSPTFQKQAAGWYLLEMTVPASAINNGTINVGVKNIGASAIYADDFRFHPYDGITTAYVYNQFGELSHILDNNNLFVKFEYDNAGRLAKTYKEVLGKATTPLIKEYAYNFGKMNRASWLNTGNKRCELLNGTYTGYEEIEQKDNNPTSQTYNQIKWVKGNFVNYCIPVVYARLEPNYTYYPSYTQGAFTVRFFSDAACTSPVNIANPLTVSYQLNEDISSGTGNQHREYQYSAYTNAGVSNFILADYITYQCGDVAIERSSDSQKSAKSASTQRVEMTPPGDGPSCTSRSVVLMSGNGYVVVN</sequence>
<keyword evidence="4" id="KW-1185">Reference proteome</keyword>
<dbReference type="RefSeq" id="WP_039473870.1">
    <property type="nucleotide sequence ID" value="NZ_JSYN01000006.1"/>
</dbReference>
<dbReference type="OrthoDB" id="9814627at2"/>
<accession>A0A0C1DMH6</accession>
<organism evidence="3 4">
    <name type="scientific">Pedobacter kyungheensis</name>
    <dbReference type="NCBI Taxonomy" id="1069985"/>
    <lineage>
        <taxon>Bacteria</taxon>
        <taxon>Pseudomonadati</taxon>
        <taxon>Bacteroidota</taxon>
        <taxon>Sphingobacteriia</taxon>
        <taxon>Sphingobacteriales</taxon>
        <taxon>Sphingobacteriaceae</taxon>
        <taxon>Pedobacter</taxon>
    </lineage>
</organism>
<feature type="chain" id="PRO_5002148668" evidence="2">
    <location>
        <begin position="30"/>
        <end position="1927"/>
    </location>
</feature>
<protein>
    <submittedName>
        <fullName evidence="3">Uncharacterized protein</fullName>
    </submittedName>
</protein>
<proteinExistence type="predicted"/>
<feature type="region of interest" description="Disordered" evidence="1">
    <location>
        <begin position="1887"/>
        <end position="1912"/>
    </location>
</feature>
<dbReference type="Gene3D" id="2.60.120.260">
    <property type="entry name" value="Galactose-binding domain-like"/>
    <property type="match status" value="1"/>
</dbReference>
<evidence type="ECO:0000313" key="4">
    <source>
        <dbReference type="Proteomes" id="UP000031246"/>
    </source>
</evidence>
<evidence type="ECO:0000256" key="1">
    <source>
        <dbReference type="SAM" id="MobiDB-lite"/>
    </source>
</evidence>
<reference evidence="3 4" key="1">
    <citation type="submission" date="2014-10" db="EMBL/GenBank/DDBJ databases">
        <title>Pedobacter Kyungheensis.</title>
        <authorList>
            <person name="Anderson B.M."/>
            <person name="Newman J.D."/>
        </authorList>
    </citation>
    <scope>NUCLEOTIDE SEQUENCE [LARGE SCALE GENOMIC DNA]</scope>
    <source>
        <strain evidence="3 4">KACC 16221</strain>
    </source>
</reference>
<name>A0A0C1DMH6_9SPHI</name>